<dbReference type="InterPro" id="IPR006015">
    <property type="entry name" value="Universal_stress_UspA"/>
</dbReference>
<dbReference type="CDD" id="cd00293">
    <property type="entry name" value="USP-like"/>
    <property type="match status" value="1"/>
</dbReference>
<dbReference type="PANTHER" id="PTHR46268:SF6">
    <property type="entry name" value="UNIVERSAL STRESS PROTEIN UP12"/>
    <property type="match status" value="1"/>
</dbReference>
<feature type="domain" description="UspA" evidence="2">
    <location>
        <begin position="5"/>
        <end position="145"/>
    </location>
</feature>
<comment type="similarity">
    <text evidence="1">Belongs to the universal stress protein A family.</text>
</comment>
<dbReference type="Gene3D" id="3.40.50.620">
    <property type="entry name" value="HUPs"/>
    <property type="match status" value="1"/>
</dbReference>
<dbReference type="InterPro" id="IPR014729">
    <property type="entry name" value="Rossmann-like_a/b/a_fold"/>
</dbReference>
<dbReference type="AlphaFoldDB" id="A0A3B0UY42"/>
<accession>A0A3B0UY42</accession>
<dbReference type="InterPro" id="IPR006016">
    <property type="entry name" value="UspA"/>
</dbReference>
<proteinExistence type="inferred from homology"/>
<dbReference type="SUPFAM" id="SSF52402">
    <property type="entry name" value="Adenine nucleotide alpha hydrolases-like"/>
    <property type="match status" value="1"/>
</dbReference>
<evidence type="ECO:0000256" key="1">
    <source>
        <dbReference type="ARBA" id="ARBA00008791"/>
    </source>
</evidence>
<sequence length="154" mass="16963">MMKNVKTILVPIDFSDNSKKILREAVSVAENFGAKLEALFVVQSFEDYSGFFVPHIPIDQFQAEMFASAAAKMDDFLEDNLENPEACGRHTATGDVGEEIIKYAKEIEAGMIVMGTHGYKGIERVLFGSVAEQVVKNAPCPVLTINPYQKSKKG</sequence>
<reference evidence="3" key="1">
    <citation type="submission" date="2018-06" db="EMBL/GenBank/DDBJ databases">
        <authorList>
            <person name="Zhirakovskaya E."/>
        </authorList>
    </citation>
    <scope>NUCLEOTIDE SEQUENCE</scope>
</reference>
<gene>
    <name evidence="3" type="ORF">MNBD_DELTA03-930</name>
</gene>
<dbReference type="PRINTS" id="PR01438">
    <property type="entry name" value="UNVRSLSTRESS"/>
</dbReference>
<evidence type="ECO:0000259" key="2">
    <source>
        <dbReference type="Pfam" id="PF00582"/>
    </source>
</evidence>
<dbReference type="PANTHER" id="PTHR46268">
    <property type="entry name" value="STRESS RESPONSE PROTEIN NHAX"/>
    <property type="match status" value="1"/>
</dbReference>
<dbReference type="Pfam" id="PF00582">
    <property type="entry name" value="Usp"/>
    <property type="match status" value="1"/>
</dbReference>
<evidence type="ECO:0000313" key="3">
    <source>
        <dbReference type="EMBL" id="VAW36078.1"/>
    </source>
</evidence>
<organism evidence="3">
    <name type="scientific">hydrothermal vent metagenome</name>
    <dbReference type="NCBI Taxonomy" id="652676"/>
    <lineage>
        <taxon>unclassified sequences</taxon>
        <taxon>metagenomes</taxon>
        <taxon>ecological metagenomes</taxon>
    </lineage>
</organism>
<protein>
    <recommendedName>
        <fullName evidence="2">UspA domain-containing protein</fullName>
    </recommendedName>
</protein>
<dbReference type="PIRSF" id="PIRSF006276">
    <property type="entry name" value="UspA"/>
    <property type="match status" value="1"/>
</dbReference>
<dbReference type="EMBL" id="UOEX01000152">
    <property type="protein sequence ID" value="VAW36078.1"/>
    <property type="molecule type" value="Genomic_DNA"/>
</dbReference>
<name>A0A3B0UY42_9ZZZZ</name>